<keyword evidence="3" id="KW-1185">Reference proteome</keyword>
<evidence type="ECO:0000256" key="1">
    <source>
        <dbReference type="SAM" id="Phobius"/>
    </source>
</evidence>
<evidence type="ECO:0000313" key="3">
    <source>
        <dbReference type="Proteomes" id="UP001501444"/>
    </source>
</evidence>
<dbReference type="RefSeq" id="WP_344613049.1">
    <property type="nucleotide sequence ID" value="NZ_BAAARV010000024.1"/>
</dbReference>
<dbReference type="Proteomes" id="UP001501444">
    <property type="component" value="Unassembled WGS sequence"/>
</dbReference>
<comment type="caution">
    <text evidence="2">The sequence shown here is derived from an EMBL/GenBank/DDBJ whole genome shotgun (WGS) entry which is preliminary data.</text>
</comment>
<feature type="transmembrane region" description="Helical" evidence="1">
    <location>
        <begin position="16"/>
        <end position="37"/>
    </location>
</feature>
<evidence type="ECO:0000313" key="2">
    <source>
        <dbReference type="EMBL" id="GAA2344954.1"/>
    </source>
</evidence>
<accession>A0ABN3G623</accession>
<keyword evidence="1" id="KW-0472">Membrane</keyword>
<sequence>MSPLLLRSVWTGEGPWVWVQALLLTVLLGTLVAKVVLQGAVRSPNRKALRVLNMVIAPLLVVFLVVVLQRFRGLSG</sequence>
<reference evidence="2 3" key="1">
    <citation type="journal article" date="2019" name="Int. J. Syst. Evol. Microbiol.">
        <title>The Global Catalogue of Microorganisms (GCM) 10K type strain sequencing project: providing services to taxonomists for standard genome sequencing and annotation.</title>
        <authorList>
            <consortium name="The Broad Institute Genomics Platform"/>
            <consortium name="The Broad Institute Genome Sequencing Center for Infectious Disease"/>
            <person name="Wu L."/>
            <person name="Ma J."/>
        </authorList>
    </citation>
    <scope>NUCLEOTIDE SEQUENCE [LARGE SCALE GENOMIC DNA]</scope>
    <source>
        <strain evidence="2 3">JCM 3272</strain>
    </source>
</reference>
<protein>
    <submittedName>
        <fullName evidence="2">Uncharacterized protein</fullName>
    </submittedName>
</protein>
<gene>
    <name evidence="2" type="ORF">GCM10010170_030850</name>
</gene>
<organism evidence="2 3">
    <name type="scientific">Dactylosporangium salmoneum</name>
    <dbReference type="NCBI Taxonomy" id="53361"/>
    <lineage>
        <taxon>Bacteria</taxon>
        <taxon>Bacillati</taxon>
        <taxon>Actinomycetota</taxon>
        <taxon>Actinomycetes</taxon>
        <taxon>Micromonosporales</taxon>
        <taxon>Micromonosporaceae</taxon>
        <taxon>Dactylosporangium</taxon>
    </lineage>
</organism>
<name>A0ABN3G623_9ACTN</name>
<keyword evidence="1" id="KW-1133">Transmembrane helix</keyword>
<feature type="transmembrane region" description="Helical" evidence="1">
    <location>
        <begin position="49"/>
        <end position="71"/>
    </location>
</feature>
<keyword evidence="1" id="KW-0812">Transmembrane</keyword>
<dbReference type="EMBL" id="BAAARV010000024">
    <property type="protein sequence ID" value="GAA2344954.1"/>
    <property type="molecule type" value="Genomic_DNA"/>
</dbReference>
<proteinExistence type="predicted"/>